<protein>
    <submittedName>
        <fullName evidence="1">G protein-coupled receptor</fullName>
    </submittedName>
</protein>
<organism evidence="1 2">
    <name type="scientific">Pristionchus pacificus</name>
    <name type="common">Parasitic nematode worm</name>
    <dbReference type="NCBI Taxonomy" id="54126"/>
    <lineage>
        <taxon>Eukaryota</taxon>
        <taxon>Metazoa</taxon>
        <taxon>Ecdysozoa</taxon>
        <taxon>Nematoda</taxon>
        <taxon>Chromadorea</taxon>
        <taxon>Rhabditida</taxon>
        <taxon>Rhabditina</taxon>
        <taxon>Diplogasteromorpha</taxon>
        <taxon>Diplogasteroidea</taxon>
        <taxon>Neodiplogasteridae</taxon>
        <taxon>Pristionchus</taxon>
    </lineage>
</organism>
<dbReference type="Pfam" id="PF10326">
    <property type="entry name" value="7TM_GPCR_Str"/>
    <property type="match status" value="1"/>
</dbReference>
<keyword evidence="2" id="KW-1185">Reference proteome</keyword>
<proteinExistence type="predicted"/>
<evidence type="ECO:0000313" key="1">
    <source>
        <dbReference type="EnsemblMetazoa" id="PPA40379.1"/>
    </source>
</evidence>
<reference evidence="1" key="2">
    <citation type="submission" date="2022-06" db="UniProtKB">
        <authorList>
            <consortium name="EnsemblMetazoa"/>
        </authorList>
    </citation>
    <scope>IDENTIFICATION</scope>
    <source>
        <strain evidence="1">PS312</strain>
    </source>
</reference>
<dbReference type="PANTHER" id="PTHR22943:SF248">
    <property type="entry name" value="SEVEN TM RECEPTOR"/>
    <property type="match status" value="1"/>
</dbReference>
<dbReference type="Proteomes" id="UP000005239">
    <property type="component" value="Unassembled WGS sequence"/>
</dbReference>
<reference evidence="2" key="1">
    <citation type="journal article" date="2008" name="Nat. Genet.">
        <title>The Pristionchus pacificus genome provides a unique perspective on nematode lifestyle and parasitism.</title>
        <authorList>
            <person name="Dieterich C."/>
            <person name="Clifton S.W."/>
            <person name="Schuster L.N."/>
            <person name="Chinwalla A."/>
            <person name="Delehaunty K."/>
            <person name="Dinkelacker I."/>
            <person name="Fulton L."/>
            <person name="Fulton R."/>
            <person name="Godfrey J."/>
            <person name="Minx P."/>
            <person name="Mitreva M."/>
            <person name="Roeseler W."/>
            <person name="Tian H."/>
            <person name="Witte H."/>
            <person name="Yang S.P."/>
            <person name="Wilson R.K."/>
            <person name="Sommer R.J."/>
        </authorList>
    </citation>
    <scope>NUCLEOTIDE SEQUENCE [LARGE SCALE GENOMIC DNA]</scope>
    <source>
        <strain evidence="2">PS312</strain>
    </source>
</reference>
<name>A0A2A6C465_PRIPA</name>
<dbReference type="PANTHER" id="PTHR22943">
    <property type="entry name" value="7-TRANSMEMBRANE DOMAIN RECEPTOR C.ELEGANS"/>
    <property type="match status" value="1"/>
</dbReference>
<dbReference type="EnsemblMetazoa" id="PPA40379.1">
    <property type="protein sequence ID" value="PPA40379.1"/>
    <property type="gene ID" value="WBGene00278748"/>
</dbReference>
<evidence type="ECO:0000313" key="2">
    <source>
        <dbReference type="Proteomes" id="UP000005239"/>
    </source>
</evidence>
<sequence length="272" mass="31557">MAFGLFINAFLLYCILWRTQHDLGAYKYMQVIYVSIDVSYAVAQVLIAERFISQDLVLIIFGLSSVGNSRIVICAFLALYAITYLLIDYNFLYRLWALKSPERVRLFSEKWFVLLLVVIALIFYIVWGSMCFVFFVPSDHGRLKLREVAMYKYGVDSMAQGMIMGDYFHEGGSRNYLLLIGVLLLFTILAFCSSFMIYTAIVYYLKTSKMISEKGMQLQRQLFTLLCAQVRKPHPLLASYIESSSRPSFLFSYFIRLVSSTSDFPIFLWMVR</sequence>
<dbReference type="AlphaFoldDB" id="A0A2A6C465"/>
<gene>
    <name evidence="1" type="primary">WBGene00278748</name>
</gene>
<accession>A0A2A6C465</accession>
<accession>A0A8R1YYK5</accession>
<dbReference type="InterPro" id="IPR019428">
    <property type="entry name" value="7TM_GPCR_serpentine_rcpt_Str"/>
</dbReference>